<keyword evidence="6" id="KW-0106">Calcium</keyword>
<name>A0AAE2DHF5_PSEFL</name>
<dbReference type="PANTHER" id="PTHR38340">
    <property type="entry name" value="S-LAYER PROTEIN"/>
    <property type="match status" value="1"/>
</dbReference>
<evidence type="ECO:0000313" key="9">
    <source>
        <dbReference type="EMBL" id="KIF55807.1"/>
    </source>
</evidence>
<accession>A0AAE2DHF5</accession>
<sequence length="431" mass="46717">MIERADGFSGRELELYDPETGEGFITEQWLADRSEMLARLIARTNGSFGRNTVQTFSYSDLASGKQGADYLISGPGEDWLYGENGPDTYIVEAHDGATTIIADVLNPVFLRPEVGVSGWHEEFAGLDVDTVVLPEEAKPDKLKLTWGAVLVETVNIELSPAPLRGAHRQPPRAKMLYTTLDIEWGGTQKVRIVLPNPNDLSGSGIERVRFADGSSINFKDVVSRLGIAPDTYHHGITVQYATQVKSFRDNRFLPLVGGRGNDTLSGAGEIRGMQGDDLLGGGSGDDVLYGGPGNDTLSGGGGNDVYKYDGLGRDLVVNAGGGTDGIDFSEVGLSIDQLKFHRERDDLVIVVSYGMSPKIRVSEHFSGDDAAISFISVQGEEGAVKSYTANQLAELLHPLPPLRDVEDILPRNDEEALRAMKEIIAFYELNV</sequence>
<organism evidence="9 10">
    <name type="scientific">Pseudomonas fluorescens</name>
    <dbReference type="NCBI Taxonomy" id="294"/>
    <lineage>
        <taxon>Bacteria</taxon>
        <taxon>Pseudomonadati</taxon>
        <taxon>Pseudomonadota</taxon>
        <taxon>Gammaproteobacteria</taxon>
        <taxon>Pseudomonadales</taxon>
        <taxon>Pseudomonadaceae</taxon>
        <taxon>Pseudomonas</taxon>
    </lineage>
</organism>
<dbReference type="PRINTS" id="PR01488">
    <property type="entry name" value="RTXTOXINA"/>
</dbReference>
<keyword evidence="3" id="KW-0964">Secreted</keyword>
<dbReference type="GO" id="GO:0016020">
    <property type="term" value="C:membrane"/>
    <property type="evidence" value="ECO:0007669"/>
    <property type="project" value="UniProtKB-SubCell"/>
</dbReference>
<proteinExistence type="predicted"/>
<evidence type="ECO:0000256" key="3">
    <source>
        <dbReference type="ARBA" id="ARBA00022525"/>
    </source>
</evidence>
<dbReference type="EMBL" id="JTGH01000029">
    <property type="protein sequence ID" value="KIF55807.1"/>
    <property type="molecule type" value="Genomic_DNA"/>
</dbReference>
<dbReference type="GO" id="GO:0090729">
    <property type="term" value="F:toxin activity"/>
    <property type="evidence" value="ECO:0007669"/>
    <property type="project" value="UniProtKB-KW"/>
</dbReference>
<dbReference type="Proteomes" id="UP000031587">
    <property type="component" value="Unassembled WGS sequence"/>
</dbReference>
<evidence type="ECO:0008006" key="11">
    <source>
        <dbReference type="Google" id="ProtNLM"/>
    </source>
</evidence>
<dbReference type="PRINTS" id="PR00313">
    <property type="entry name" value="CABNDNGRPT"/>
</dbReference>
<evidence type="ECO:0000313" key="10">
    <source>
        <dbReference type="Proteomes" id="UP000031587"/>
    </source>
</evidence>
<dbReference type="InterPro" id="IPR001343">
    <property type="entry name" value="Hemolysn_Ca-bd"/>
</dbReference>
<evidence type="ECO:0000256" key="4">
    <source>
        <dbReference type="ARBA" id="ARBA00022656"/>
    </source>
</evidence>
<dbReference type="Pfam" id="PF00353">
    <property type="entry name" value="HemolysinCabind"/>
    <property type="match status" value="3"/>
</dbReference>
<protein>
    <recommendedName>
        <fullName evidence="11">Calcium-binding protein</fullName>
    </recommendedName>
</protein>
<evidence type="ECO:0000256" key="8">
    <source>
        <dbReference type="ARBA" id="ARBA00023136"/>
    </source>
</evidence>
<keyword evidence="8" id="KW-0472">Membrane</keyword>
<dbReference type="AlphaFoldDB" id="A0AAE2DHF5"/>
<dbReference type="InterPro" id="IPR050557">
    <property type="entry name" value="RTX_toxin/Mannuronan_C5-epim"/>
</dbReference>
<dbReference type="InterPro" id="IPR003995">
    <property type="entry name" value="RTX_toxin_determinant-A"/>
</dbReference>
<evidence type="ECO:0000256" key="7">
    <source>
        <dbReference type="ARBA" id="ARBA00023026"/>
    </source>
</evidence>
<gene>
    <name evidence="9" type="ORF">QS95_26870</name>
</gene>
<dbReference type="PANTHER" id="PTHR38340:SF1">
    <property type="entry name" value="S-LAYER PROTEIN"/>
    <property type="match status" value="1"/>
</dbReference>
<evidence type="ECO:0000256" key="6">
    <source>
        <dbReference type="ARBA" id="ARBA00022837"/>
    </source>
</evidence>
<comment type="subcellular location">
    <subcellularLocation>
        <location evidence="1">Membrane</location>
    </subcellularLocation>
    <subcellularLocation>
        <location evidence="2">Secreted</location>
    </subcellularLocation>
</comment>
<dbReference type="InterPro" id="IPR018511">
    <property type="entry name" value="Hemolysin-typ_Ca-bd_CS"/>
</dbReference>
<dbReference type="Gene3D" id="2.150.10.10">
    <property type="entry name" value="Serralysin-like metalloprotease, C-terminal"/>
    <property type="match status" value="2"/>
</dbReference>
<evidence type="ECO:0000256" key="5">
    <source>
        <dbReference type="ARBA" id="ARBA00022737"/>
    </source>
</evidence>
<keyword evidence="5" id="KW-0677">Repeat</keyword>
<keyword evidence="4" id="KW-0800">Toxin</keyword>
<reference evidence="9 10" key="1">
    <citation type="submission" date="2014-11" db="EMBL/GenBank/DDBJ databases">
        <title>Draft genome sequence of Pseudomonas fluorescens strains SF4c SF39a.</title>
        <authorList>
            <person name="Underwood G.E."/>
            <person name="Ly L.K."/>
            <person name="Bitzer A.S."/>
            <person name="Godino A."/>
            <person name="Bucci V."/>
            <person name="Fischer S."/>
            <person name="Silby M.W."/>
        </authorList>
    </citation>
    <scope>NUCLEOTIDE SEQUENCE [LARGE SCALE GENOMIC DNA]</scope>
    <source>
        <strain evidence="9 10">SF4c</strain>
    </source>
</reference>
<dbReference type="SUPFAM" id="SSF51120">
    <property type="entry name" value="beta-Roll"/>
    <property type="match status" value="2"/>
</dbReference>
<comment type="caution">
    <text evidence="9">The sequence shown here is derived from an EMBL/GenBank/DDBJ whole genome shotgun (WGS) entry which is preliminary data.</text>
</comment>
<evidence type="ECO:0000256" key="2">
    <source>
        <dbReference type="ARBA" id="ARBA00004613"/>
    </source>
</evidence>
<dbReference type="GO" id="GO:0005576">
    <property type="term" value="C:extracellular region"/>
    <property type="evidence" value="ECO:0007669"/>
    <property type="project" value="UniProtKB-SubCell"/>
</dbReference>
<keyword evidence="7" id="KW-0843">Virulence</keyword>
<evidence type="ECO:0000256" key="1">
    <source>
        <dbReference type="ARBA" id="ARBA00004370"/>
    </source>
</evidence>
<dbReference type="InterPro" id="IPR011049">
    <property type="entry name" value="Serralysin-like_metalloprot_C"/>
</dbReference>
<dbReference type="PROSITE" id="PS00330">
    <property type="entry name" value="HEMOLYSIN_CALCIUM"/>
    <property type="match status" value="2"/>
</dbReference>
<dbReference type="GO" id="GO:0005509">
    <property type="term" value="F:calcium ion binding"/>
    <property type="evidence" value="ECO:0007669"/>
    <property type="project" value="InterPro"/>
</dbReference>